<dbReference type="RefSeq" id="WP_183217655.1">
    <property type="nucleotide sequence ID" value="NZ_CAJFZW010000016.1"/>
</dbReference>
<feature type="transmembrane region" description="Helical" evidence="8">
    <location>
        <begin position="173"/>
        <end position="195"/>
    </location>
</feature>
<evidence type="ECO:0000313" key="11">
    <source>
        <dbReference type="Proteomes" id="UP000527324"/>
    </source>
</evidence>
<feature type="transmembrane region" description="Helical" evidence="8">
    <location>
        <begin position="95"/>
        <end position="119"/>
    </location>
</feature>
<feature type="transmembrane region" description="Helical" evidence="8">
    <location>
        <begin position="385"/>
        <end position="402"/>
    </location>
</feature>
<comment type="caution">
    <text evidence="10">The sequence shown here is derived from an EMBL/GenBank/DDBJ whole genome shotgun (WGS) entry which is preliminary data.</text>
</comment>
<evidence type="ECO:0000256" key="6">
    <source>
        <dbReference type="ARBA" id="ARBA00023136"/>
    </source>
</evidence>
<proteinExistence type="predicted"/>
<evidence type="ECO:0000313" key="10">
    <source>
        <dbReference type="EMBL" id="MBB5740933.1"/>
    </source>
</evidence>
<keyword evidence="3 8" id="KW-0812">Transmembrane</keyword>
<name>A0A7W9C8B0_9CAUL</name>
<dbReference type="Proteomes" id="UP000527324">
    <property type="component" value="Unassembled WGS sequence"/>
</dbReference>
<sequence>MTFDQMVALAVLIGVVGVLIHGKLRADVVALSGAAVLLLLGVVRPVEVQSAFASPAVIALAGLFVIAYAIELSGLLGLLIRQATGLAARVGAQGIWIVIGLCGAVGGFLNNTPVVVLAAPVIRDVAQSLKLSPKRFLMPLSHVTVMGGLLTLIGTSTNLLVNDMARNAGQPVFGLFEITPVGLFIAIIGGLWLYFFGARQLGRSVAQDEAQAARLAEMEAARRRAEAEAAKRRKRIIPFGLPRLGESRNQADGSGDAHLGDVTLYEAADRPFRLRPAMMSLAVFVLVIASAALGWAPIAASAFAGAVALILLRVITPEEAYAGLRPEILLLIAGMVVVGTAIEVTGLAAAGAERLIDVIRPMGPFGALVVLYGVTLFATELLSNATVAVLITPIAVALAESLGVDPRPFLVGVMMAASAAFATPFGYQTNVLVFNMGGYSYMDFVRVGLPLNLATWVAAMVAIPIVFPF</sequence>
<feature type="transmembrane region" description="Helical" evidence="8">
    <location>
        <begin position="447"/>
        <end position="467"/>
    </location>
</feature>
<keyword evidence="4" id="KW-0677">Repeat</keyword>
<evidence type="ECO:0000256" key="5">
    <source>
        <dbReference type="ARBA" id="ARBA00022989"/>
    </source>
</evidence>
<feature type="transmembrane region" description="Helical" evidence="8">
    <location>
        <begin position="140"/>
        <end position="161"/>
    </location>
</feature>
<keyword evidence="5 8" id="KW-1133">Transmembrane helix</keyword>
<feature type="domain" description="Citrate transporter-like" evidence="9">
    <location>
        <begin position="19"/>
        <end position="403"/>
    </location>
</feature>
<evidence type="ECO:0000256" key="2">
    <source>
        <dbReference type="ARBA" id="ARBA00022448"/>
    </source>
</evidence>
<comment type="subcellular location">
    <subcellularLocation>
        <location evidence="1">Membrane</location>
        <topology evidence="1">Multi-pass membrane protein</topology>
    </subcellularLocation>
</comment>
<dbReference type="PANTHER" id="PTHR43652:SF2">
    <property type="entry name" value="BASIC AMINO ACID ANTIPORTER YFCC-RELATED"/>
    <property type="match status" value="1"/>
</dbReference>
<feature type="transmembrane region" description="Helical" evidence="8">
    <location>
        <begin position="58"/>
        <end position="80"/>
    </location>
</feature>
<dbReference type="InterPro" id="IPR004680">
    <property type="entry name" value="Cit_transptr-like_dom"/>
</dbReference>
<accession>A0A7W9C8B0</accession>
<evidence type="ECO:0000259" key="9">
    <source>
        <dbReference type="Pfam" id="PF03600"/>
    </source>
</evidence>
<dbReference type="PANTHER" id="PTHR43652">
    <property type="entry name" value="BASIC AMINO ACID ANTIPORTER YFCC-RELATED"/>
    <property type="match status" value="1"/>
</dbReference>
<keyword evidence="6 8" id="KW-0472">Membrane</keyword>
<dbReference type="Pfam" id="PF03600">
    <property type="entry name" value="CitMHS"/>
    <property type="match status" value="1"/>
</dbReference>
<feature type="transmembrane region" description="Helical" evidence="8">
    <location>
        <begin position="7"/>
        <end position="22"/>
    </location>
</feature>
<evidence type="ECO:0000256" key="8">
    <source>
        <dbReference type="SAM" id="Phobius"/>
    </source>
</evidence>
<dbReference type="GO" id="GO:0005886">
    <property type="term" value="C:plasma membrane"/>
    <property type="evidence" value="ECO:0007669"/>
    <property type="project" value="TreeGrafter"/>
</dbReference>
<feature type="transmembrane region" description="Helical" evidence="8">
    <location>
        <begin position="409"/>
        <end position="427"/>
    </location>
</feature>
<feature type="transmembrane region" description="Helical" evidence="8">
    <location>
        <begin position="283"/>
        <end position="316"/>
    </location>
</feature>
<dbReference type="InterPro" id="IPR051679">
    <property type="entry name" value="DASS-Related_Transporters"/>
</dbReference>
<feature type="coiled-coil region" evidence="7">
    <location>
        <begin position="208"/>
        <end position="235"/>
    </location>
</feature>
<protein>
    <submittedName>
        <fullName evidence="10">Di/tricarboxylate transporter</fullName>
    </submittedName>
</protein>
<evidence type="ECO:0000256" key="1">
    <source>
        <dbReference type="ARBA" id="ARBA00004141"/>
    </source>
</evidence>
<keyword evidence="7" id="KW-0175">Coiled coil</keyword>
<reference evidence="10 11" key="1">
    <citation type="submission" date="2020-08" db="EMBL/GenBank/DDBJ databases">
        <title>Genomic Encyclopedia of Type Strains, Phase IV (KMG-IV): sequencing the most valuable type-strain genomes for metagenomic binning, comparative biology and taxonomic classification.</title>
        <authorList>
            <person name="Goeker M."/>
        </authorList>
    </citation>
    <scope>NUCLEOTIDE SEQUENCE [LARGE SCALE GENOMIC DNA]</scope>
    <source>
        <strain evidence="10 11">DSM 4731</strain>
    </source>
</reference>
<evidence type="ECO:0000256" key="4">
    <source>
        <dbReference type="ARBA" id="ARBA00022737"/>
    </source>
</evidence>
<evidence type="ECO:0000256" key="7">
    <source>
        <dbReference type="SAM" id="Coils"/>
    </source>
</evidence>
<keyword evidence="2" id="KW-0813">Transport</keyword>
<keyword evidence="11" id="KW-1185">Reference proteome</keyword>
<dbReference type="EMBL" id="JACHOQ010000008">
    <property type="protein sequence ID" value="MBB5740933.1"/>
    <property type="molecule type" value="Genomic_DNA"/>
</dbReference>
<organism evidence="10 11">
    <name type="scientific">Brevundimonas aurantiaca</name>
    <dbReference type="NCBI Taxonomy" id="74316"/>
    <lineage>
        <taxon>Bacteria</taxon>
        <taxon>Pseudomonadati</taxon>
        <taxon>Pseudomonadota</taxon>
        <taxon>Alphaproteobacteria</taxon>
        <taxon>Caulobacterales</taxon>
        <taxon>Caulobacteraceae</taxon>
        <taxon>Brevundimonas</taxon>
    </lineage>
</organism>
<feature type="transmembrane region" description="Helical" evidence="8">
    <location>
        <begin position="28"/>
        <end position="46"/>
    </location>
</feature>
<dbReference type="AlphaFoldDB" id="A0A7W9C8B0"/>
<dbReference type="GO" id="GO:0055085">
    <property type="term" value="P:transmembrane transport"/>
    <property type="evidence" value="ECO:0007669"/>
    <property type="project" value="InterPro"/>
</dbReference>
<gene>
    <name evidence="10" type="ORF">GGQ93_002668</name>
</gene>
<evidence type="ECO:0000256" key="3">
    <source>
        <dbReference type="ARBA" id="ARBA00022692"/>
    </source>
</evidence>
<feature type="transmembrane region" description="Helical" evidence="8">
    <location>
        <begin position="328"/>
        <end position="350"/>
    </location>
</feature>